<sequence>MNAGNGKPDAPVEVEIDFKRLKSHVWMALVRSESKEPALLRIR</sequence>
<evidence type="ECO:0000313" key="1">
    <source>
        <dbReference type="EMBL" id="CAA9891365.1"/>
    </source>
</evidence>
<dbReference type="AlphaFoldDB" id="A0A8S0Y6H0"/>
<name>A0A8S0Y6H0_9GAMM</name>
<proteinExistence type="predicted"/>
<dbReference type="RefSeq" id="WP_281355269.1">
    <property type="nucleotide sequence ID" value="NZ_CADCXN010000069.1"/>
</dbReference>
<comment type="caution">
    <text evidence="1">The sequence shown here is derived from an EMBL/GenBank/DDBJ whole genome shotgun (WGS) entry which is preliminary data.</text>
</comment>
<accession>A0A8S0Y6H0</accession>
<evidence type="ECO:0000313" key="2">
    <source>
        <dbReference type="Proteomes" id="UP000494216"/>
    </source>
</evidence>
<keyword evidence="2" id="KW-1185">Reference proteome</keyword>
<reference evidence="1 2" key="1">
    <citation type="submission" date="2020-02" db="EMBL/GenBank/DDBJ databases">
        <authorList>
            <person name="Hogendoorn C."/>
        </authorList>
    </citation>
    <scope>NUCLEOTIDE SEQUENCE [LARGE SCALE GENOMIC DNA]</scope>
    <source>
        <strain evidence="1">METHB21</strain>
    </source>
</reference>
<dbReference type="Proteomes" id="UP000494216">
    <property type="component" value="Unassembled WGS sequence"/>
</dbReference>
<dbReference type="EMBL" id="CADCXN010000069">
    <property type="protein sequence ID" value="CAA9891365.1"/>
    <property type="molecule type" value="Genomic_DNA"/>
</dbReference>
<gene>
    <name evidence="1" type="ORF">METHB2_40065</name>
</gene>
<protein>
    <submittedName>
        <fullName evidence="1">Uncharacterized protein</fullName>
    </submittedName>
</protein>
<organism evidence="1 2">
    <name type="scientific">Candidatus Methylobacter favarea</name>
    <dbReference type="NCBI Taxonomy" id="2707345"/>
    <lineage>
        <taxon>Bacteria</taxon>
        <taxon>Pseudomonadati</taxon>
        <taxon>Pseudomonadota</taxon>
        <taxon>Gammaproteobacteria</taxon>
        <taxon>Methylococcales</taxon>
        <taxon>Methylococcaceae</taxon>
        <taxon>Methylobacter</taxon>
    </lineage>
</organism>